<dbReference type="Proteomes" id="UP000008076">
    <property type="component" value="Unassembled WGS sequence"/>
</dbReference>
<dbReference type="InterPro" id="IPR013761">
    <property type="entry name" value="SAM/pointed_sf"/>
</dbReference>
<feature type="compositionally biased region" description="Basic and acidic residues" evidence="1">
    <location>
        <begin position="398"/>
        <end position="417"/>
    </location>
</feature>
<evidence type="ECO:0000259" key="2">
    <source>
        <dbReference type="Pfam" id="PF07647"/>
    </source>
</evidence>
<feature type="region of interest" description="Disordered" evidence="1">
    <location>
        <begin position="395"/>
        <end position="417"/>
    </location>
</feature>
<dbReference type="PANTHER" id="PTHR12277">
    <property type="entry name" value="ALPHA/BETA HYDROLASE DOMAIN-CONTAINING PROTEIN"/>
    <property type="match status" value="1"/>
</dbReference>
<dbReference type="AlphaFoldDB" id="B0EP73"/>
<feature type="compositionally biased region" description="Polar residues" evidence="1">
    <location>
        <begin position="506"/>
        <end position="536"/>
    </location>
</feature>
<dbReference type="PANTHER" id="PTHR12277:SF81">
    <property type="entry name" value="PROTEIN ABHD13"/>
    <property type="match status" value="1"/>
</dbReference>
<dbReference type="VEuPathDB" id="AmoebaDB:EDI_297120"/>
<dbReference type="InterPro" id="IPR001660">
    <property type="entry name" value="SAM"/>
</dbReference>
<dbReference type="EMBL" id="DS550210">
    <property type="protein sequence ID" value="EDR23669.1"/>
    <property type="molecule type" value="Genomic_DNA"/>
</dbReference>
<feature type="domain" description="SAM" evidence="2">
    <location>
        <begin position="276"/>
        <end position="331"/>
    </location>
</feature>
<dbReference type="OrthoDB" id="446723at2759"/>
<name>B0EP73_ENTDS</name>
<dbReference type="SUPFAM" id="SSF47769">
    <property type="entry name" value="SAM/Pointed domain"/>
    <property type="match status" value="1"/>
</dbReference>
<protein>
    <recommendedName>
        <fullName evidence="2">SAM domain-containing protein</fullName>
    </recommendedName>
</protein>
<dbReference type="Pfam" id="PF07647">
    <property type="entry name" value="SAM_2"/>
    <property type="match status" value="1"/>
</dbReference>
<organism evidence="4">
    <name type="scientific">Entamoeba dispar (strain ATCC PRA-260 / SAW760)</name>
    <dbReference type="NCBI Taxonomy" id="370354"/>
    <lineage>
        <taxon>Eukaryota</taxon>
        <taxon>Amoebozoa</taxon>
        <taxon>Evosea</taxon>
        <taxon>Archamoebae</taxon>
        <taxon>Mastigamoebida</taxon>
        <taxon>Entamoebidae</taxon>
        <taxon>Entamoeba</taxon>
    </lineage>
</organism>
<dbReference type="KEGG" id="edi:EDI_297120"/>
<evidence type="ECO:0000256" key="1">
    <source>
        <dbReference type="SAM" id="MobiDB-lite"/>
    </source>
</evidence>
<dbReference type="eggNOG" id="ENOG502RF33">
    <property type="taxonomic scope" value="Eukaryota"/>
</dbReference>
<dbReference type="RefSeq" id="XP_001739933.1">
    <property type="nucleotide sequence ID" value="XM_001739881.1"/>
</dbReference>
<evidence type="ECO:0000313" key="4">
    <source>
        <dbReference type="Proteomes" id="UP000008076"/>
    </source>
</evidence>
<dbReference type="OMA" id="QSECTIP"/>
<evidence type="ECO:0000313" key="3">
    <source>
        <dbReference type="EMBL" id="EDR23669.1"/>
    </source>
</evidence>
<accession>B0EP73</accession>
<gene>
    <name evidence="3" type="ORF">EDI_297120</name>
</gene>
<dbReference type="Gene3D" id="1.10.150.50">
    <property type="entry name" value="Transcription Factor, Ets-1"/>
    <property type="match status" value="1"/>
</dbReference>
<dbReference type="GeneID" id="5885089"/>
<dbReference type="InterPro" id="IPR029058">
    <property type="entry name" value="AB_hydrolase_fold"/>
</dbReference>
<proteinExistence type="predicted"/>
<sequence length="571" mass="65419">MQQTPTNCISLKEGAKQKRSSTLLTKETKMPQLQKLNQKNIPILYVQTKTTILQPITILYNHDANETLASIKDWLSVLAEIFKANIIAWEYPGYTKGSHYSDEKTANHIEYVWKFITKQLHQSPSRIILYGKGAGCGPTLYLAHKIQKSIKPENERGIVKLAGIILINAQVEKNSLCFSCVTLQQVKKITTPIIFISSTACNNREDLLKLTSSFQFTRGIHFLKSETLDFEDEKLDDMCYRLNKFIITLFPEYKDVFNGNELQKRKPAELFVDPIETVRNFLKRIGLEQLTEQFIGFGYLSVENILSMDQIDIDSFGFSPEISKKLAEEIKKERLNQSSYHSECIIPLPSKSTEIPDLKKDNESKTYLEEGVDQNDLTEIPTEVVQIETDSFENNLSFDKEEKSKEKEPKCNKSERMKLKEKYRQSLPESPGYISNVISLSQSSEPFQQIHKKKSEQVPKVPVIEINSSIKELSSKRFSSRKAVRLDQRSVKKLNEISTLQIQLSINQGSEHSPDDTSSSFSTQTEIRRSFSSLSPNKGIMKLPQFIIDDEEEAPKKQRSFSVDIKQKQTK</sequence>
<keyword evidence="4" id="KW-1185">Reference proteome</keyword>
<feature type="region of interest" description="Disordered" evidence="1">
    <location>
        <begin position="551"/>
        <end position="571"/>
    </location>
</feature>
<feature type="region of interest" description="Disordered" evidence="1">
    <location>
        <begin position="506"/>
        <end position="537"/>
    </location>
</feature>
<dbReference type="SUPFAM" id="SSF53474">
    <property type="entry name" value="alpha/beta-Hydrolases"/>
    <property type="match status" value="1"/>
</dbReference>
<reference evidence="4" key="1">
    <citation type="submission" date="2007-12" db="EMBL/GenBank/DDBJ databases">
        <title>Annotation of Entamoeba dispar SAW760.</title>
        <authorList>
            <person name="Lorenzi H."/>
            <person name="Inman J."/>
            <person name="Schobel S."/>
            <person name="Amedeo P."/>
            <person name="Caler E."/>
        </authorList>
    </citation>
    <scope>NUCLEOTIDE SEQUENCE [LARGE SCALE GENOMIC DNA]</scope>
    <source>
        <strain evidence="4">ATCC PRA-260 / SAW760</strain>
    </source>
</reference>